<evidence type="ECO:0000313" key="2">
    <source>
        <dbReference type="Proteomes" id="UP000231896"/>
    </source>
</evidence>
<reference evidence="1 2" key="1">
    <citation type="submission" date="2017-11" db="EMBL/GenBank/DDBJ databases">
        <title>Genome sequence of Entomoplasma melaleucae M1 (ATCC 49191).</title>
        <authorList>
            <person name="Lo W.-S."/>
            <person name="Gasparich G.E."/>
            <person name="Kuo C.-H."/>
        </authorList>
    </citation>
    <scope>NUCLEOTIDE SEQUENCE [LARGE SCALE GENOMIC DNA]</scope>
    <source>
        <strain evidence="1 2">M1</strain>
    </source>
</reference>
<evidence type="ECO:0000313" key="1">
    <source>
        <dbReference type="EMBL" id="ATZ17989.1"/>
    </source>
</evidence>
<gene>
    <name evidence="1" type="ORF">EMELA_v1c04410</name>
</gene>
<accession>A0A2K8NW00</accession>
<dbReference type="EMBL" id="CP024964">
    <property type="protein sequence ID" value="ATZ17989.1"/>
    <property type="molecule type" value="Genomic_DNA"/>
</dbReference>
<sequence>MNRILEANGTYLASYEKTSKVIFDKVCNLYSEEKKLESGFIRNTQMSEIIFSTFNYIRNWRNDEVHPSELGIKRSFTDTIHLIKCFDLVLSFLINFLMIQNL</sequence>
<organism evidence="1 2">
    <name type="scientific">Mesoplasma melaleucae</name>
    <dbReference type="NCBI Taxonomy" id="81459"/>
    <lineage>
        <taxon>Bacteria</taxon>
        <taxon>Bacillati</taxon>
        <taxon>Mycoplasmatota</taxon>
        <taxon>Mollicutes</taxon>
        <taxon>Entomoplasmatales</taxon>
        <taxon>Entomoplasmataceae</taxon>
        <taxon>Mesoplasma</taxon>
    </lineage>
</organism>
<dbReference type="KEGG" id="eml:EMELA_v1c04410"/>
<keyword evidence="2" id="KW-1185">Reference proteome</keyword>
<proteinExistence type="predicted"/>
<dbReference type="AlphaFoldDB" id="A0A2K8NW00"/>
<protein>
    <submittedName>
        <fullName evidence="1">Uncharacterized protein</fullName>
    </submittedName>
</protein>
<dbReference type="RefSeq" id="WP_028124179.1">
    <property type="nucleotide sequence ID" value="NZ_CP024964.1"/>
</dbReference>
<name>A0A2K8NW00_9MOLU</name>
<dbReference type="Proteomes" id="UP000231896">
    <property type="component" value="Chromosome"/>
</dbReference>